<dbReference type="eggNOG" id="COG2207">
    <property type="taxonomic scope" value="Bacteria"/>
</dbReference>
<dbReference type="SUPFAM" id="SSF51215">
    <property type="entry name" value="Regulatory protein AraC"/>
    <property type="match status" value="1"/>
</dbReference>
<dbReference type="GO" id="GO:0043565">
    <property type="term" value="F:sequence-specific DNA binding"/>
    <property type="evidence" value="ECO:0007669"/>
    <property type="project" value="InterPro"/>
</dbReference>
<dbReference type="InterPro" id="IPR003313">
    <property type="entry name" value="AraC-bd"/>
</dbReference>
<protein>
    <submittedName>
        <fullName evidence="5">Transcriptional regulator, AraC family</fullName>
    </submittedName>
</protein>
<dbReference type="RefSeq" id="WP_012928269.1">
    <property type="nucleotide sequence ID" value="NC_013730.1"/>
</dbReference>
<dbReference type="PANTHER" id="PTHR43280:SF32">
    <property type="entry name" value="TRANSCRIPTIONAL REGULATORY PROTEIN"/>
    <property type="match status" value="1"/>
</dbReference>
<evidence type="ECO:0000256" key="2">
    <source>
        <dbReference type="ARBA" id="ARBA00023125"/>
    </source>
</evidence>
<dbReference type="InterPro" id="IPR009057">
    <property type="entry name" value="Homeodomain-like_sf"/>
</dbReference>
<evidence type="ECO:0000313" key="6">
    <source>
        <dbReference type="Proteomes" id="UP000002028"/>
    </source>
</evidence>
<sequence>MPKPIPTYPLSNLSNQLDDETDVFLLDTKVDQPKSAVNVPFRLNYYGIGICISGKAELKANLETYTVEPGSLVILPPQVIRQFVHRSDEFRVLSIFFTLDFISINSTINIDRFPFFELDAVHVFRPAKQSAEQLETFLRFIKHKYDTPHPYRQEILRNAIHIVLYDLAALYHHQATLAQSLQTRNQTITAAFKKLINQYFLTQRSVAFYATTLSITPKHLSETVKQVTGKTAGEWIASRVIMEAKVLLQISVVSIAQIANQLHFADQSTFGKFFKNNTGMSPMRYRLGS</sequence>
<dbReference type="SUPFAM" id="SSF46689">
    <property type="entry name" value="Homeodomain-like"/>
    <property type="match status" value="1"/>
</dbReference>
<dbReference type="Proteomes" id="UP000002028">
    <property type="component" value="Chromosome"/>
</dbReference>
<dbReference type="HOGENOM" id="CLU_000445_88_2_10"/>
<accession>D2QC19</accession>
<dbReference type="AlphaFoldDB" id="D2QC19"/>
<organism evidence="5 6">
    <name type="scientific">Spirosoma linguale (strain ATCC 33905 / DSM 74 / LMG 10896 / Claus 1)</name>
    <dbReference type="NCBI Taxonomy" id="504472"/>
    <lineage>
        <taxon>Bacteria</taxon>
        <taxon>Pseudomonadati</taxon>
        <taxon>Bacteroidota</taxon>
        <taxon>Cytophagia</taxon>
        <taxon>Cytophagales</taxon>
        <taxon>Cytophagaceae</taxon>
        <taxon>Spirosoma</taxon>
    </lineage>
</organism>
<dbReference type="PROSITE" id="PS01124">
    <property type="entry name" value="HTH_ARAC_FAMILY_2"/>
    <property type="match status" value="1"/>
</dbReference>
<feature type="domain" description="HTH araC/xylS-type" evidence="4">
    <location>
        <begin position="190"/>
        <end position="288"/>
    </location>
</feature>
<dbReference type="Gene3D" id="2.60.120.10">
    <property type="entry name" value="Jelly Rolls"/>
    <property type="match status" value="1"/>
</dbReference>
<keyword evidence="6" id="KW-1185">Reference proteome</keyword>
<keyword evidence="1" id="KW-0805">Transcription regulation</keyword>
<dbReference type="Pfam" id="PF02311">
    <property type="entry name" value="AraC_binding"/>
    <property type="match status" value="1"/>
</dbReference>
<gene>
    <name evidence="5" type="ordered locus">Slin_3758</name>
</gene>
<dbReference type="EMBL" id="CP001769">
    <property type="protein sequence ID" value="ADB39754.1"/>
    <property type="molecule type" value="Genomic_DNA"/>
</dbReference>
<reference evidence="5 6" key="1">
    <citation type="journal article" date="2010" name="Stand. Genomic Sci.">
        <title>Complete genome sequence of Spirosoma linguale type strain (1).</title>
        <authorList>
            <person name="Lail K."/>
            <person name="Sikorski J."/>
            <person name="Saunders E."/>
            <person name="Lapidus A."/>
            <person name="Glavina Del Rio T."/>
            <person name="Copeland A."/>
            <person name="Tice H."/>
            <person name="Cheng J.-F."/>
            <person name="Lucas S."/>
            <person name="Nolan M."/>
            <person name="Bruce D."/>
            <person name="Goodwin L."/>
            <person name="Pitluck S."/>
            <person name="Ivanova N."/>
            <person name="Mavromatis K."/>
            <person name="Ovchinnikova G."/>
            <person name="Pati A."/>
            <person name="Chen A."/>
            <person name="Palaniappan K."/>
            <person name="Land M."/>
            <person name="Hauser L."/>
            <person name="Chang Y.-J."/>
            <person name="Jeffries C.D."/>
            <person name="Chain P."/>
            <person name="Brettin T."/>
            <person name="Detter J.C."/>
            <person name="Schuetze A."/>
            <person name="Rohde M."/>
            <person name="Tindall B.J."/>
            <person name="Goeker M."/>
            <person name="Bristow J."/>
            <person name="Eisen J.A."/>
            <person name="Markowitz V."/>
            <person name="Hugenholtz P."/>
            <person name="Kyrpides N.C."/>
            <person name="Klenk H.-P."/>
            <person name="Chen F."/>
        </authorList>
    </citation>
    <scope>NUCLEOTIDE SEQUENCE [LARGE SCALE GENOMIC DNA]</scope>
    <source>
        <strain evidence="6">ATCC 33905 / DSM 74 / LMG 10896 / Claus 1</strain>
    </source>
</reference>
<dbReference type="InterPro" id="IPR018060">
    <property type="entry name" value="HTH_AraC"/>
</dbReference>
<dbReference type="InterPro" id="IPR037923">
    <property type="entry name" value="HTH-like"/>
</dbReference>
<dbReference type="STRING" id="504472.Slin_3758"/>
<name>D2QC19_SPILD</name>
<evidence type="ECO:0000259" key="4">
    <source>
        <dbReference type="PROSITE" id="PS01124"/>
    </source>
</evidence>
<evidence type="ECO:0000313" key="5">
    <source>
        <dbReference type="EMBL" id="ADB39754.1"/>
    </source>
</evidence>
<evidence type="ECO:0000256" key="1">
    <source>
        <dbReference type="ARBA" id="ARBA00023015"/>
    </source>
</evidence>
<proteinExistence type="predicted"/>
<dbReference type="GO" id="GO:0003700">
    <property type="term" value="F:DNA-binding transcription factor activity"/>
    <property type="evidence" value="ECO:0007669"/>
    <property type="project" value="InterPro"/>
</dbReference>
<dbReference type="PANTHER" id="PTHR43280">
    <property type="entry name" value="ARAC-FAMILY TRANSCRIPTIONAL REGULATOR"/>
    <property type="match status" value="1"/>
</dbReference>
<evidence type="ECO:0000256" key="3">
    <source>
        <dbReference type="ARBA" id="ARBA00023163"/>
    </source>
</evidence>
<keyword evidence="2" id="KW-0238">DNA-binding</keyword>
<dbReference type="Gene3D" id="1.10.10.60">
    <property type="entry name" value="Homeodomain-like"/>
    <property type="match status" value="1"/>
</dbReference>
<dbReference type="KEGG" id="sli:Slin_3758"/>
<dbReference type="SMART" id="SM00342">
    <property type="entry name" value="HTH_ARAC"/>
    <property type="match status" value="1"/>
</dbReference>
<dbReference type="Pfam" id="PF12833">
    <property type="entry name" value="HTH_18"/>
    <property type="match status" value="1"/>
</dbReference>
<keyword evidence="3" id="KW-0804">Transcription</keyword>
<dbReference type="InterPro" id="IPR014710">
    <property type="entry name" value="RmlC-like_jellyroll"/>
</dbReference>